<reference evidence="2" key="1">
    <citation type="submission" date="2019-06" db="EMBL/GenBank/DDBJ databases">
        <title>Sulfurimonas gotlandica sp. nov., a chemoautotrophic and psychrotolerant epsilonproteobacterium isolated from a pelagic redoxcline, and an emended description of the genus Sulfurimonas.</title>
        <authorList>
            <person name="Wang S."/>
            <person name="Jiang L."/>
            <person name="Shao Z."/>
        </authorList>
    </citation>
    <scope>NUCLEOTIDE SEQUENCE [LARGE SCALE GENOMIC DNA]</scope>
    <source>
        <strain evidence="2">1-1N</strain>
    </source>
</reference>
<dbReference type="Proteomes" id="UP000326061">
    <property type="component" value="Chromosome"/>
</dbReference>
<evidence type="ECO:0000313" key="1">
    <source>
        <dbReference type="EMBL" id="QFR42424.1"/>
    </source>
</evidence>
<dbReference type="KEGG" id="suln:FJR47_00220"/>
<keyword evidence="2" id="KW-1185">Reference proteome</keyword>
<dbReference type="RefSeq" id="WP_152298495.1">
    <property type="nucleotide sequence ID" value="NZ_CP041166.1"/>
</dbReference>
<gene>
    <name evidence="1" type="ORF">FJR47_00220</name>
</gene>
<name>A0AAJ4A234_9BACT</name>
<sequence length="250" mass="28591">MKFYLLITLITTQYLFALVSIAPVEIGEKPGFSNSIETSLETTRGNTDTDSYKASLRTTYDNNTSYVVWAEVSGAYGKASGEENTNKLFSHIRYIHALTDETLRAELFAQLQNDKFRQINSRALGGAGLRFKLFDLLKNGKGYFGAGIFYENIRYENPIIDPTEDNVRVNSYFSYAIEFNKTSSAAYTLYYQPKVDDFSDNVQSHELELKLNIYQNLFLKFSLSYNTDSEPPLGVKKYDFTQNTSFIFNF</sequence>
<dbReference type="AlphaFoldDB" id="A0AAJ4A234"/>
<proteinExistence type="predicted"/>
<evidence type="ECO:0000313" key="2">
    <source>
        <dbReference type="Proteomes" id="UP000326061"/>
    </source>
</evidence>
<accession>A0AAJ4A234</accession>
<protein>
    <submittedName>
        <fullName evidence="1">DUF481 domain-containing protein</fullName>
    </submittedName>
</protein>
<organism evidence="1 2">
    <name type="scientific">Sulfurimonas xiamenensis</name>
    <dbReference type="NCBI Taxonomy" id="2590021"/>
    <lineage>
        <taxon>Bacteria</taxon>
        <taxon>Pseudomonadati</taxon>
        <taxon>Campylobacterota</taxon>
        <taxon>Epsilonproteobacteria</taxon>
        <taxon>Campylobacterales</taxon>
        <taxon>Sulfurimonadaceae</taxon>
        <taxon>Sulfurimonas</taxon>
    </lineage>
</organism>
<dbReference type="EMBL" id="CP041166">
    <property type="protein sequence ID" value="QFR42424.1"/>
    <property type="molecule type" value="Genomic_DNA"/>
</dbReference>
<dbReference type="Pfam" id="PF04338">
    <property type="entry name" value="DUF481"/>
    <property type="match status" value="1"/>
</dbReference>
<dbReference type="InterPro" id="IPR007433">
    <property type="entry name" value="DUF481"/>
</dbReference>